<feature type="compositionally biased region" description="Low complexity" evidence="7">
    <location>
        <begin position="275"/>
        <end position="287"/>
    </location>
</feature>
<feature type="compositionally biased region" description="Low complexity" evidence="7">
    <location>
        <begin position="967"/>
        <end position="978"/>
    </location>
</feature>
<dbReference type="Proteomes" id="UP001141327">
    <property type="component" value="Unassembled WGS sequence"/>
</dbReference>
<organism evidence="9 10">
    <name type="scientific">Paratrimastix pyriformis</name>
    <dbReference type="NCBI Taxonomy" id="342808"/>
    <lineage>
        <taxon>Eukaryota</taxon>
        <taxon>Metamonada</taxon>
        <taxon>Preaxostyla</taxon>
        <taxon>Paratrimastigidae</taxon>
        <taxon>Paratrimastix</taxon>
    </lineage>
</organism>
<feature type="region of interest" description="Disordered" evidence="7">
    <location>
        <begin position="275"/>
        <end position="295"/>
    </location>
</feature>
<gene>
    <name evidence="9" type="ORF">PAPYR_8209</name>
</gene>
<keyword evidence="1" id="KW-0808">Transferase</keyword>
<evidence type="ECO:0000256" key="7">
    <source>
        <dbReference type="SAM" id="MobiDB-lite"/>
    </source>
</evidence>
<dbReference type="InterPro" id="IPR029035">
    <property type="entry name" value="DHS-like_NAD/FAD-binding_dom"/>
</dbReference>
<keyword evidence="2" id="KW-0677">Repeat</keyword>
<dbReference type="EMBL" id="JAPMOS010000067">
    <property type="protein sequence ID" value="KAJ4456561.1"/>
    <property type="molecule type" value="Genomic_DNA"/>
</dbReference>
<evidence type="ECO:0000313" key="10">
    <source>
        <dbReference type="Proteomes" id="UP001141327"/>
    </source>
</evidence>
<dbReference type="PRINTS" id="PR01415">
    <property type="entry name" value="ANKYRIN"/>
</dbReference>
<keyword evidence="4 5" id="KW-0040">ANK repeat</keyword>
<dbReference type="InterPro" id="IPR003000">
    <property type="entry name" value="Sirtuin"/>
</dbReference>
<dbReference type="PROSITE" id="PS50305">
    <property type="entry name" value="SIRTUIN"/>
    <property type="match status" value="1"/>
</dbReference>
<dbReference type="PANTHER" id="PTHR24126:SF14">
    <property type="entry name" value="ANK_REP_REGION DOMAIN-CONTAINING PROTEIN"/>
    <property type="match status" value="1"/>
</dbReference>
<feature type="binding site" evidence="6">
    <location>
        <position position="1001"/>
    </location>
    <ligand>
        <name>Zn(2+)</name>
        <dbReference type="ChEBI" id="CHEBI:29105"/>
    </ligand>
</feature>
<dbReference type="InterPro" id="IPR036770">
    <property type="entry name" value="Ankyrin_rpt-contain_sf"/>
</dbReference>
<accession>A0ABQ8UDP1</accession>
<feature type="region of interest" description="Disordered" evidence="7">
    <location>
        <begin position="89"/>
        <end position="108"/>
    </location>
</feature>
<feature type="binding site" evidence="6">
    <location>
        <position position="897"/>
    </location>
    <ligand>
        <name>Zn(2+)</name>
        <dbReference type="ChEBI" id="CHEBI:29105"/>
    </ligand>
</feature>
<evidence type="ECO:0000259" key="8">
    <source>
        <dbReference type="PROSITE" id="PS50305"/>
    </source>
</evidence>
<evidence type="ECO:0000256" key="1">
    <source>
        <dbReference type="ARBA" id="ARBA00022679"/>
    </source>
</evidence>
<evidence type="ECO:0000256" key="4">
    <source>
        <dbReference type="ARBA" id="ARBA00023043"/>
    </source>
</evidence>
<dbReference type="PROSITE" id="PS50297">
    <property type="entry name" value="ANK_REP_REGION"/>
    <property type="match status" value="3"/>
</dbReference>
<evidence type="ECO:0000256" key="5">
    <source>
        <dbReference type="PROSITE-ProRule" id="PRU00023"/>
    </source>
</evidence>
<comment type="caution">
    <text evidence="9">The sequence shown here is derived from an EMBL/GenBank/DDBJ whole genome shotgun (WGS) entry which is preliminary data.</text>
</comment>
<dbReference type="InterPro" id="IPR026590">
    <property type="entry name" value="Ssirtuin_cat_dom"/>
</dbReference>
<evidence type="ECO:0000256" key="3">
    <source>
        <dbReference type="ARBA" id="ARBA00023027"/>
    </source>
</evidence>
<feature type="active site" description="Proton acceptor" evidence="6">
    <location>
        <position position="884"/>
    </location>
</feature>
<dbReference type="Gene3D" id="3.40.50.1220">
    <property type="entry name" value="TPP-binding domain"/>
    <property type="match status" value="2"/>
</dbReference>
<sequence>MLSWLTGRNKTPSRYDPVRLRRLLQAAAQGDLAGFKKLYSGYPEDFFFADEKLADGANVLLLCLSSTSPDLAAFGLACLAKAPGQPLQYAPTGAQPPPTAATAAPAPAAASDPLVEMGSTLALPASPERSRLEALYKAALRAAHPPAAATALPTVVPTLDSYLPSLVDQQGATCLHRAAARGDGACTELMGQLEAHLGPAARALLANRPTALEGWTPFHAAAARGHTGALRRLLEWGAQPDAPGKQGHTALQIGSCNGHEAVVELLLGLGAPAGPSGTSGAEAAGPPAVGGTGPLDLAAHDGGSLRTGLFLAAMNGHGGIVGRLLGCPASHPGRVGLLERADVSGYTPLHAACLGGHPAIVEALLAAGADINRQARDHETPLHVAMRRNSGPVVAALARWRPPAPMAGPAPQLDVAIRNTFGSTVLHEGSRRASVEALEALRDNVPDRSRLGGLLWQRDNDGLTPLHEVGHAFHDPKVPPERALATLRLLLDLARATAAAAAAQPTGAEGAKAEAEAEDGDGTEDPVTSFVEWVRGRDYGDGTGLHYLGCTVATEGDQGPPAGPRLAGLLQAAGLLLEAGADPLAANAQGWTPLHYCTQPRLAPDPAAFFAAIDAPAPPQVRCPLAPHGPKSSWPVSWLAELGTLVDPLRALQDGPGEPEPAHVAFFRLLWAHVPAAPAAAAPGATAPPAGAAAAKAAGLGFDPHRERNLDNDTYLARRGPQNRIAPRLRWGLLGGDLTIRGIAAYIASRTASANPLPAAGPEGKQAPPPLRVVVLAGAGISTGAGIPDFRSPGTGLYTGATVGSRILRGAFDAGFLAQRPDVFGAAVRQLFLPLAQGRYPPTRAHRFLGRLAARGLLLRCYSQNIDGLERRGGVPEERLVESHGTMTSARCTNPTCPRSAQGSFRGADMDRHFWEPVSRAPELAVFEAEVEAAAAAAAAEPPAAAAPAPAPAEGSAAKRRGHPVFGEPAPARAPEGPNPLDLLLRGRPGPDAVYARCPDCGHPLRPDVVYFGEPLPTRFNELSGADMAQCDLLIVAGTSLLVYPFAGLVNQVPLMCPRVLFNNTPAGPFKGLMDSTARMITRTKDTITAPQGTRAWYEQKLAANEGVFRDVLSLGDIDEGIAVLEQYLGWADEQ</sequence>
<feature type="repeat" description="ANK" evidence="5">
    <location>
        <begin position="344"/>
        <end position="376"/>
    </location>
</feature>
<feature type="region of interest" description="Disordered" evidence="7">
    <location>
        <begin position="944"/>
        <end position="978"/>
    </location>
</feature>
<dbReference type="InterPro" id="IPR026591">
    <property type="entry name" value="Sirtuin_cat_small_dom_sf"/>
</dbReference>
<feature type="repeat" description="ANK" evidence="5">
    <location>
        <begin position="213"/>
        <end position="245"/>
    </location>
</feature>
<protein>
    <submittedName>
        <fullName evidence="9">NAD-dependent protein deacetylase sirtuin-2</fullName>
    </submittedName>
</protein>
<dbReference type="PROSITE" id="PS50088">
    <property type="entry name" value="ANK_REPEAT"/>
    <property type="match status" value="3"/>
</dbReference>
<feature type="repeat" description="ANK" evidence="5">
    <location>
        <begin position="246"/>
        <end position="271"/>
    </location>
</feature>
<dbReference type="Pfam" id="PF12796">
    <property type="entry name" value="Ank_2"/>
    <property type="match status" value="2"/>
</dbReference>
<feature type="binding site" evidence="6">
    <location>
        <position position="998"/>
    </location>
    <ligand>
        <name>Zn(2+)</name>
        <dbReference type="ChEBI" id="CHEBI:29105"/>
    </ligand>
</feature>
<proteinExistence type="predicted"/>
<feature type="binding site" evidence="6">
    <location>
        <position position="892"/>
    </location>
    <ligand>
        <name>Zn(2+)</name>
        <dbReference type="ChEBI" id="CHEBI:29105"/>
    </ligand>
</feature>
<dbReference type="SUPFAM" id="SSF48403">
    <property type="entry name" value="Ankyrin repeat"/>
    <property type="match status" value="1"/>
</dbReference>
<reference evidence="9" key="1">
    <citation type="journal article" date="2022" name="bioRxiv">
        <title>Genomics of Preaxostyla Flagellates Illuminates Evolutionary Transitions and the Path Towards Mitochondrial Loss.</title>
        <authorList>
            <person name="Novak L.V.F."/>
            <person name="Treitli S.C."/>
            <person name="Pyrih J."/>
            <person name="Halakuc P."/>
            <person name="Pipaliya S.V."/>
            <person name="Vacek V."/>
            <person name="Brzon O."/>
            <person name="Soukal P."/>
            <person name="Eme L."/>
            <person name="Dacks J.B."/>
            <person name="Karnkowska A."/>
            <person name="Elias M."/>
            <person name="Hampl V."/>
        </authorList>
    </citation>
    <scope>NUCLEOTIDE SEQUENCE</scope>
    <source>
        <strain evidence="9">RCP-MX</strain>
    </source>
</reference>
<dbReference type="SMART" id="SM00248">
    <property type="entry name" value="ANK"/>
    <property type="match status" value="8"/>
</dbReference>
<evidence type="ECO:0000256" key="6">
    <source>
        <dbReference type="PROSITE-ProRule" id="PRU00236"/>
    </source>
</evidence>
<dbReference type="PANTHER" id="PTHR24126">
    <property type="entry name" value="ANKYRIN REPEAT, PH AND SEC7 DOMAIN CONTAINING PROTEIN SECG-RELATED"/>
    <property type="match status" value="1"/>
</dbReference>
<keyword evidence="6" id="KW-0479">Metal-binding</keyword>
<evidence type="ECO:0000313" key="9">
    <source>
        <dbReference type="EMBL" id="KAJ4456561.1"/>
    </source>
</evidence>
<feature type="domain" description="Deacetylase sirtuin-type" evidence="8">
    <location>
        <begin position="752"/>
        <end position="1132"/>
    </location>
</feature>
<dbReference type="Pfam" id="PF02146">
    <property type="entry name" value="SIR2"/>
    <property type="match status" value="1"/>
</dbReference>
<dbReference type="Gene3D" id="3.30.1600.10">
    <property type="entry name" value="SIR2/SIRT2 'Small Domain"/>
    <property type="match status" value="2"/>
</dbReference>
<dbReference type="Gene3D" id="1.25.40.20">
    <property type="entry name" value="Ankyrin repeat-containing domain"/>
    <property type="match status" value="3"/>
</dbReference>
<dbReference type="InterPro" id="IPR002110">
    <property type="entry name" value="Ankyrin_rpt"/>
</dbReference>
<evidence type="ECO:0000256" key="2">
    <source>
        <dbReference type="ARBA" id="ARBA00022737"/>
    </source>
</evidence>
<dbReference type="SUPFAM" id="SSF52467">
    <property type="entry name" value="DHS-like NAD/FAD-binding domain"/>
    <property type="match status" value="1"/>
</dbReference>
<keyword evidence="6" id="KW-0862">Zinc</keyword>
<feature type="compositionally biased region" description="Low complexity" evidence="7">
    <location>
        <begin position="944"/>
        <end position="956"/>
    </location>
</feature>
<keyword evidence="10" id="KW-1185">Reference proteome</keyword>
<name>A0ABQ8UDP1_9EUKA</name>
<feature type="region of interest" description="Disordered" evidence="7">
    <location>
        <begin position="502"/>
        <end position="526"/>
    </location>
</feature>
<keyword evidence="3" id="KW-0520">NAD</keyword>